<comment type="caution">
    <text evidence="7">The sequence shown here is derived from an EMBL/GenBank/DDBJ whole genome shotgun (WGS) entry which is preliminary data.</text>
</comment>
<keyword evidence="8" id="KW-1185">Reference proteome</keyword>
<dbReference type="Pfam" id="PF08281">
    <property type="entry name" value="Sigma70_r4_2"/>
    <property type="match status" value="1"/>
</dbReference>
<dbReference type="InterPro" id="IPR014284">
    <property type="entry name" value="RNA_pol_sigma-70_dom"/>
</dbReference>
<keyword evidence="2" id="KW-0805">Transcription regulation</keyword>
<dbReference type="NCBIfam" id="TIGR02937">
    <property type="entry name" value="sigma70-ECF"/>
    <property type="match status" value="1"/>
</dbReference>
<reference evidence="7 8" key="1">
    <citation type="submission" date="2020-08" db="EMBL/GenBank/DDBJ databases">
        <title>Genomic Encyclopedia of Type Strains, Phase IV (KMG-IV): sequencing the most valuable type-strain genomes for metagenomic binning, comparative biology and taxonomic classification.</title>
        <authorList>
            <person name="Goeker M."/>
        </authorList>
    </citation>
    <scope>NUCLEOTIDE SEQUENCE [LARGE SCALE GENOMIC DNA]</scope>
    <source>
        <strain evidence="7 8">YIM 65646</strain>
    </source>
</reference>
<evidence type="ECO:0000256" key="1">
    <source>
        <dbReference type="ARBA" id="ARBA00010641"/>
    </source>
</evidence>
<dbReference type="PANTHER" id="PTHR43133:SF25">
    <property type="entry name" value="RNA POLYMERASE SIGMA FACTOR RFAY-RELATED"/>
    <property type="match status" value="1"/>
</dbReference>
<dbReference type="EMBL" id="JACHGT010000008">
    <property type="protein sequence ID" value="MBB6035951.1"/>
    <property type="molecule type" value="Genomic_DNA"/>
</dbReference>
<dbReference type="InterPro" id="IPR013325">
    <property type="entry name" value="RNA_pol_sigma_r2"/>
</dbReference>
<dbReference type="GO" id="GO:0016987">
    <property type="term" value="F:sigma factor activity"/>
    <property type="evidence" value="ECO:0007669"/>
    <property type="project" value="UniProtKB-KW"/>
</dbReference>
<dbReference type="Proteomes" id="UP000548476">
    <property type="component" value="Unassembled WGS sequence"/>
</dbReference>
<organism evidence="7 8">
    <name type="scientific">Phytomonospora endophytica</name>
    <dbReference type="NCBI Taxonomy" id="714109"/>
    <lineage>
        <taxon>Bacteria</taxon>
        <taxon>Bacillati</taxon>
        <taxon>Actinomycetota</taxon>
        <taxon>Actinomycetes</taxon>
        <taxon>Micromonosporales</taxon>
        <taxon>Micromonosporaceae</taxon>
        <taxon>Phytomonospora</taxon>
    </lineage>
</organism>
<dbReference type="InterPro" id="IPR013249">
    <property type="entry name" value="RNA_pol_sigma70_r4_t2"/>
</dbReference>
<evidence type="ECO:0000256" key="2">
    <source>
        <dbReference type="ARBA" id="ARBA00023015"/>
    </source>
</evidence>
<dbReference type="InterPro" id="IPR007627">
    <property type="entry name" value="RNA_pol_sigma70_r2"/>
</dbReference>
<dbReference type="Pfam" id="PF04542">
    <property type="entry name" value="Sigma70_r2"/>
    <property type="match status" value="1"/>
</dbReference>
<name>A0A841FF64_9ACTN</name>
<evidence type="ECO:0000256" key="4">
    <source>
        <dbReference type="ARBA" id="ARBA00023163"/>
    </source>
</evidence>
<sequence length="186" mass="20261">MTADGTTRIGSDPAAFESFYRAHITAVQRFVARRIAEPFLAADLVAEVFLAAIGSAKGYRPSRGTPRNWLYGVARNVIAAEHKRQAKFLVGAIRAVGMRRLDPDDLARAEERIDAEARARELYRAMDGLPKGERAVLELVALDGLDVAEAARVLGVKPGTARVRLHRARRRVGGELTTSAPATAHH</sequence>
<dbReference type="PANTHER" id="PTHR43133">
    <property type="entry name" value="RNA POLYMERASE ECF-TYPE SIGMA FACTO"/>
    <property type="match status" value="1"/>
</dbReference>
<accession>A0A841FF64</accession>
<evidence type="ECO:0000259" key="6">
    <source>
        <dbReference type="Pfam" id="PF08281"/>
    </source>
</evidence>
<dbReference type="SUPFAM" id="SSF88946">
    <property type="entry name" value="Sigma2 domain of RNA polymerase sigma factors"/>
    <property type="match status" value="1"/>
</dbReference>
<evidence type="ECO:0000313" key="8">
    <source>
        <dbReference type="Proteomes" id="UP000548476"/>
    </source>
</evidence>
<dbReference type="Gene3D" id="1.10.1740.10">
    <property type="match status" value="1"/>
</dbReference>
<dbReference type="GO" id="GO:0003677">
    <property type="term" value="F:DNA binding"/>
    <property type="evidence" value="ECO:0007669"/>
    <property type="project" value="InterPro"/>
</dbReference>
<evidence type="ECO:0000313" key="7">
    <source>
        <dbReference type="EMBL" id="MBB6035951.1"/>
    </source>
</evidence>
<evidence type="ECO:0000259" key="5">
    <source>
        <dbReference type="Pfam" id="PF04542"/>
    </source>
</evidence>
<dbReference type="InterPro" id="IPR036388">
    <property type="entry name" value="WH-like_DNA-bd_sf"/>
</dbReference>
<dbReference type="Gene3D" id="1.10.10.10">
    <property type="entry name" value="Winged helix-like DNA-binding domain superfamily/Winged helix DNA-binding domain"/>
    <property type="match status" value="1"/>
</dbReference>
<feature type="domain" description="RNA polymerase sigma factor 70 region 4 type 2" evidence="6">
    <location>
        <begin position="120"/>
        <end position="171"/>
    </location>
</feature>
<dbReference type="InterPro" id="IPR039425">
    <property type="entry name" value="RNA_pol_sigma-70-like"/>
</dbReference>
<dbReference type="InterPro" id="IPR013324">
    <property type="entry name" value="RNA_pol_sigma_r3/r4-like"/>
</dbReference>
<evidence type="ECO:0000256" key="3">
    <source>
        <dbReference type="ARBA" id="ARBA00023082"/>
    </source>
</evidence>
<keyword evidence="3" id="KW-0731">Sigma factor</keyword>
<dbReference type="RefSeq" id="WP_184788816.1">
    <property type="nucleotide sequence ID" value="NZ_BONT01000046.1"/>
</dbReference>
<protein>
    <submittedName>
        <fullName evidence="7">RNA polymerase sigma-70 factor (ECF subfamily)</fullName>
    </submittedName>
</protein>
<keyword evidence="4" id="KW-0804">Transcription</keyword>
<dbReference type="GO" id="GO:0006352">
    <property type="term" value="P:DNA-templated transcription initiation"/>
    <property type="evidence" value="ECO:0007669"/>
    <property type="project" value="InterPro"/>
</dbReference>
<feature type="domain" description="RNA polymerase sigma-70 region 2" evidence="5">
    <location>
        <begin position="19"/>
        <end position="86"/>
    </location>
</feature>
<gene>
    <name evidence="7" type="ORF">HNR73_003819</name>
</gene>
<dbReference type="AlphaFoldDB" id="A0A841FF64"/>
<proteinExistence type="inferred from homology"/>
<dbReference type="SUPFAM" id="SSF88659">
    <property type="entry name" value="Sigma3 and sigma4 domains of RNA polymerase sigma factors"/>
    <property type="match status" value="1"/>
</dbReference>
<comment type="similarity">
    <text evidence="1">Belongs to the sigma-70 factor family. ECF subfamily.</text>
</comment>